<sequence length="313" mass="33992">MLQIYSTLLDRHGLQLWITMPCVLGGPLAYLILALVHDPYLFIAGMALWGCSRNIPLFAKTYFATTLSPDLAIHYNSQSCTMGSIAAVTAPFCGVFLFTLGSKAPFVTALGVLLASVAFALPNVKLTARSLSGEPSSDTFESTRSQEKPTLETFSDETGADDVGENVISREKVESRESCLRKEKEQCTPKLNPLFEAENNNEEPGETIEEGRVSNNIAKSQPVARNSDEPHLGSFVIIGTYLATGLSTACSSIFTQFLQLYARDKFDLDTTTVSSFTTLGELFGMVTTVLFQEKPALMAPGMDLFPSSTRHAG</sequence>
<comment type="caution">
    <text evidence="3">The sequence shown here is derived from an EMBL/GenBank/DDBJ whole genome shotgun (WGS) entry which is preliminary data.</text>
</comment>
<dbReference type="AlphaFoldDB" id="A0AAE0BHP8"/>
<dbReference type="InterPro" id="IPR036259">
    <property type="entry name" value="MFS_trans_sf"/>
</dbReference>
<dbReference type="Gene3D" id="1.20.1250.20">
    <property type="entry name" value="MFS general substrate transporter like domains"/>
    <property type="match status" value="1"/>
</dbReference>
<accession>A0AAE0BHP8</accession>
<feature type="transmembrane region" description="Helical" evidence="2">
    <location>
        <begin position="12"/>
        <end position="33"/>
    </location>
</feature>
<keyword evidence="2" id="KW-0812">Transmembrane</keyword>
<keyword evidence="4" id="KW-1185">Reference proteome</keyword>
<evidence type="ECO:0000313" key="3">
    <source>
        <dbReference type="EMBL" id="KAK3236204.1"/>
    </source>
</evidence>
<keyword evidence="2" id="KW-1133">Transmembrane helix</keyword>
<dbReference type="EMBL" id="LGRX02035126">
    <property type="protein sequence ID" value="KAK3236204.1"/>
    <property type="molecule type" value="Genomic_DNA"/>
</dbReference>
<evidence type="ECO:0000256" key="1">
    <source>
        <dbReference type="SAM" id="MobiDB-lite"/>
    </source>
</evidence>
<feature type="transmembrane region" description="Helical" evidence="2">
    <location>
        <begin position="80"/>
        <end position="100"/>
    </location>
</feature>
<evidence type="ECO:0000256" key="2">
    <source>
        <dbReference type="SAM" id="Phobius"/>
    </source>
</evidence>
<proteinExistence type="predicted"/>
<feature type="compositionally biased region" description="Polar residues" evidence="1">
    <location>
        <begin position="131"/>
        <end position="143"/>
    </location>
</feature>
<reference evidence="3 4" key="1">
    <citation type="journal article" date="2015" name="Genome Biol. Evol.">
        <title>Comparative Genomics of a Bacterivorous Green Alga Reveals Evolutionary Causalities and Consequences of Phago-Mixotrophic Mode of Nutrition.</title>
        <authorList>
            <person name="Burns J.A."/>
            <person name="Paasch A."/>
            <person name="Narechania A."/>
            <person name="Kim E."/>
        </authorList>
    </citation>
    <scope>NUCLEOTIDE SEQUENCE [LARGE SCALE GENOMIC DNA]</scope>
    <source>
        <strain evidence="3 4">PLY_AMNH</strain>
    </source>
</reference>
<gene>
    <name evidence="3" type="ORF">CYMTET_53639</name>
</gene>
<dbReference type="SUPFAM" id="SSF103473">
    <property type="entry name" value="MFS general substrate transporter"/>
    <property type="match status" value="1"/>
</dbReference>
<keyword evidence="2" id="KW-0472">Membrane</keyword>
<evidence type="ECO:0000313" key="4">
    <source>
        <dbReference type="Proteomes" id="UP001190700"/>
    </source>
</evidence>
<feature type="region of interest" description="Disordered" evidence="1">
    <location>
        <begin position="131"/>
        <end position="164"/>
    </location>
</feature>
<feature type="transmembrane region" description="Helical" evidence="2">
    <location>
        <begin position="106"/>
        <end position="124"/>
    </location>
</feature>
<protein>
    <submittedName>
        <fullName evidence="3">Uncharacterized protein</fullName>
    </submittedName>
</protein>
<organism evidence="3 4">
    <name type="scientific">Cymbomonas tetramitiformis</name>
    <dbReference type="NCBI Taxonomy" id="36881"/>
    <lineage>
        <taxon>Eukaryota</taxon>
        <taxon>Viridiplantae</taxon>
        <taxon>Chlorophyta</taxon>
        <taxon>Pyramimonadophyceae</taxon>
        <taxon>Pyramimonadales</taxon>
        <taxon>Pyramimonadaceae</taxon>
        <taxon>Cymbomonas</taxon>
    </lineage>
</organism>
<name>A0AAE0BHP8_9CHLO</name>
<feature type="transmembrane region" description="Helical" evidence="2">
    <location>
        <begin position="39"/>
        <end position="59"/>
    </location>
</feature>
<feature type="compositionally biased region" description="Acidic residues" evidence="1">
    <location>
        <begin position="154"/>
        <end position="164"/>
    </location>
</feature>
<dbReference type="Proteomes" id="UP001190700">
    <property type="component" value="Unassembled WGS sequence"/>
</dbReference>